<dbReference type="InterPro" id="IPR003607">
    <property type="entry name" value="HD/PDEase_dom"/>
</dbReference>
<dbReference type="Pfam" id="PF01966">
    <property type="entry name" value="HD"/>
    <property type="match status" value="1"/>
</dbReference>
<dbReference type="Gene3D" id="1.10.3210.10">
    <property type="entry name" value="Hypothetical protein af1432"/>
    <property type="match status" value="1"/>
</dbReference>
<dbReference type="InterPro" id="IPR050135">
    <property type="entry name" value="dGTPase-like"/>
</dbReference>
<comment type="caution">
    <text evidence="2">The sequence shown here is derived from an EMBL/GenBank/DDBJ whole genome shotgun (WGS) entry which is preliminary data.</text>
</comment>
<accession>A0A7C3PLH0</accession>
<proteinExistence type="predicted"/>
<reference evidence="2" key="1">
    <citation type="journal article" date="2020" name="mSystems">
        <title>Genome- and Community-Level Interaction Insights into Carbon Utilization and Element Cycling Functions of Hydrothermarchaeota in Hydrothermal Sediment.</title>
        <authorList>
            <person name="Zhou Z."/>
            <person name="Liu Y."/>
            <person name="Xu W."/>
            <person name="Pan J."/>
            <person name="Luo Z.H."/>
            <person name="Li M."/>
        </authorList>
    </citation>
    <scope>NUCLEOTIDE SEQUENCE [LARGE SCALE GENOMIC DNA]</scope>
    <source>
        <strain evidence="2">SpSt-418</strain>
    </source>
</reference>
<feature type="domain" description="HD" evidence="1">
    <location>
        <begin position="61"/>
        <end position="177"/>
    </location>
</feature>
<dbReference type="GO" id="GO:0006203">
    <property type="term" value="P:dGTP catabolic process"/>
    <property type="evidence" value="ECO:0007669"/>
    <property type="project" value="TreeGrafter"/>
</dbReference>
<dbReference type="PROSITE" id="PS51831">
    <property type="entry name" value="HD"/>
    <property type="match status" value="1"/>
</dbReference>
<organism evidence="2">
    <name type="scientific">Oscillatoriales cyanobacterium SpSt-418</name>
    <dbReference type="NCBI Taxonomy" id="2282169"/>
    <lineage>
        <taxon>Bacteria</taxon>
        <taxon>Bacillati</taxon>
        <taxon>Cyanobacteriota</taxon>
        <taxon>Cyanophyceae</taxon>
        <taxon>Oscillatoriophycideae</taxon>
        <taxon>Oscillatoriales</taxon>
    </lineage>
</organism>
<dbReference type="SMART" id="SM00471">
    <property type="entry name" value="HDc"/>
    <property type="match status" value="1"/>
</dbReference>
<evidence type="ECO:0000259" key="1">
    <source>
        <dbReference type="PROSITE" id="PS51831"/>
    </source>
</evidence>
<dbReference type="EMBL" id="DSRU01000049">
    <property type="protein sequence ID" value="HFM96917.1"/>
    <property type="molecule type" value="Genomic_DNA"/>
</dbReference>
<sequence>MLPNSERTYHDPLHGAIALSNSDPTEALLIRLIDTPPFQRLRRIRQLGAANLTFHGAECSRFTHSLGVMAIARRAFDRLAKAYPQLMPHRPVILCAALMHDIGHGPFSHTGEDIFVTSHESWTERILRESEPISKLLTHFQPDLLDKIIQVYRHSYPIPLVWQLVTSQLDCDRLDYLMRDSYFTGATYGKIDLDRIIMAMRYDPVSQQLAVARKGMAAVEHYLLVRYFMYAQVYNHPKNIAAVWVLEQAIARARELLAAGLLVADEVVKAWLSPAINPNLPLEKYLSLESYLAADDTTFFYHLQRWQQSEDPILADLCRRFMDRDLPKAIDISSLDTTEQAALLQQVQTWLTKIGWQPLYYTGIRVSLSRGYTLYQRGIKVCGADNLAELNQLSPLVQTLTTPYERAWLIYPQEVEAQLYTILPPTLFIG</sequence>
<evidence type="ECO:0000313" key="2">
    <source>
        <dbReference type="EMBL" id="HFM96917.1"/>
    </source>
</evidence>
<dbReference type="PANTHER" id="PTHR11373:SF4">
    <property type="entry name" value="DEOXYNUCLEOSIDE TRIPHOSPHATE TRIPHOSPHOHYDROLASE SAMHD1"/>
    <property type="match status" value="1"/>
</dbReference>
<protein>
    <submittedName>
        <fullName evidence="2">HD domain-containing protein</fullName>
    </submittedName>
</protein>
<dbReference type="PANTHER" id="PTHR11373">
    <property type="entry name" value="DEOXYNUCLEOSIDE TRIPHOSPHATE TRIPHOSPHOHYDROLASE"/>
    <property type="match status" value="1"/>
</dbReference>
<dbReference type="InterPro" id="IPR045509">
    <property type="entry name" value="HD_assoc_2"/>
</dbReference>
<dbReference type="Pfam" id="PF19276">
    <property type="entry name" value="HD_assoc_2"/>
    <property type="match status" value="1"/>
</dbReference>
<dbReference type="AlphaFoldDB" id="A0A7C3PLH0"/>
<dbReference type="InterPro" id="IPR006674">
    <property type="entry name" value="HD_domain"/>
</dbReference>
<name>A0A7C3PLH0_9CYAN</name>
<dbReference type="CDD" id="cd00077">
    <property type="entry name" value="HDc"/>
    <property type="match status" value="1"/>
</dbReference>
<dbReference type="GO" id="GO:0008832">
    <property type="term" value="F:dGTPase activity"/>
    <property type="evidence" value="ECO:0007669"/>
    <property type="project" value="TreeGrafter"/>
</dbReference>
<gene>
    <name evidence="2" type="ORF">ENR64_03960</name>
</gene>
<dbReference type="SUPFAM" id="SSF109604">
    <property type="entry name" value="HD-domain/PDEase-like"/>
    <property type="match status" value="1"/>
</dbReference>